<evidence type="ECO:0000313" key="2">
    <source>
        <dbReference type="Proteomes" id="UP000299102"/>
    </source>
</evidence>
<name>A0A4C1YT62_EUMVA</name>
<sequence length="97" mass="11200">MGSPWIASRLVINRARTYGGLARHNLLAPRMTGWTHLGARIMYTFCDSSGMSLLMRDVEVKDHQEKLNSEFLRRKMSHVSRYKGKKYGKAVEAKTWN</sequence>
<keyword evidence="2" id="KW-1185">Reference proteome</keyword>
<proteinExistence type="predicted"/>
<organism evidence="1 2">
    <name type="scientific">Eumeta variegata</name>
    <name type="common">Bagworm moth</name>
    <name type="synonym">Eumeta japonica</name>
    <dbReference type="NCBI Taxonomy" id="151549"/>
    <lineage>
        <taxon>Eukaryota</taxon>
        <taxon>Metazoa</taxon>
        <taxon>Ecdysozoa</taxon>
        <taxon>Arthropoda</taxon>
        <taxon>Hexapoda</taxon>
        <taxon>Insecta</taxon>
        <taxon>Pterygota</taxon>
        <taxon>Neoptera</taxon>
        <taxon>Endopterygota</taxon>
        <taxon>Lepidoptera</taxon>
        <taxon>Glossata</taxon>
        <taxon>Ditrysia</taxon>
        <taxon>Tineoidea</taxon>
        <taxon>Psychidae</taxon>
        <taxon>Oiketicinae</taxon>
        <taxon>Eumeta</taxon>
    </lineage>
</organism>
<reference evidence="1 2" key="1">
    <citation type="journal article" date="2019" name="Commun. Biol.">
        <title>The bagworm genome reveals a unique fibroin gene that provides high tensile strength.</title>
        <authorList>
            <person name="Kono N."/>
            <person name="Nakamura H."/>
            <person name="Ohtoshi R."/>
            <person name="Tomita M."/>
            <person name="Numata K."/>
            <person name="Arakawa K."/>
        </authorList>
    </citation>
    <scope>NUCLEOTIDE SEQUENCE [LARGE SCALE GENOMIC DNA]</scope>
</reference>
<dbReference type="EMBL" id="BGZK01001410">
    <property type="protein sequence ID" value="GBP79338.1"/>
    <property type="molecule type" value="Genomic_DNA"/>
</dbReference>
<gene>
    <name evidence="1" type="ORF">EVAR_99561_1</name>
</gene>
<comment type="caution">
    <text evidence="1">The sequence shown here is derived from an EMBL/GenBank/DDBJ whole genome shotgun (WGS) entry which is preliminary data.</text>
</comment>
<evidence type="ECO:0000313" key="1">
    <source>
        <dbReference type="EMBL" id="GBP79338.1"/>
    </source>
</evidence>
<accession>A0A4C1YT62</accession>
<dbReference type="Proteomes" id="UP000299102">
    <property type="component" value="Unassembled WGS sequence"/>
</dbReference>
<dbReference type="AlphaFoldDB" id="A0A4C1YT62"/>
<protein>
    <submittedName>
        <fullName evidence="1">Uncharacterized protein</fullName>
    </submittedName>
</protein>